<proteinExistence type="predicted"/>
<dbReference type="EMBL" id="BAAABM010000003">
    <property type="protein sequence ID" value="GAA0315967.1"/>
    <property type="molecule type" value="Genomic_DNA"/>
</dbReference>
<dbReference type="InterPro" id="IPR007278">
    <property type="entry name" value="DUF397"/>
</dbReference>
<reference evidence="2 3" key="1">
    <citation type="journal article" date="2019" name="Int. J. Syst. Evol. Microbiol.">
        <title>The Global Catalogue of Microorganisms (GCM) 10K type strain sequencing project: providing services to taxonomists for standard genome sequencing and annotation.</title>
        <authorList>
            <consortium name="The Broad Institute Genomics Platform"/>
            <consortium name="The Broad Institute Genome Sequencing Center for Infectious Disease"/>
            <person name="Wu L."/>
            <person name="Ma J."/>
        </authorList>
    </citation>
    <scope>NUCLEOTIDE SEQUENCE [LARGE SCALE GENOMIC DNA]</scope>
    <source>
        <strain evidence="2 3">JCM 3146</strain>
    </source>
</reference>
<comment type="caution">
    <text evidence="2">The sequence shown here is derived from an EMBL/GenBank/DDBJ whole genome shotgun (WGS) entry which is preliminary data.</text>
</comment>
<evidence type="ECO:0000259" key="1">
    <source>
        <dbReference type="Pfam" id="PF04149"/>
    </source>
</evidence>
<accession>A0ABN0VS62</accession>
<name>A0ABN0VS62_9ACTN</name>
<feature type="domain" description="DUF397" evidence="1">
    <location>
        <begin position="11"/>
        <end position="29"/>
    </location>
</feature>
<feature type="domain" description="DUF397" evidence="1">
    <location>
        <begin position="31"/>
        <end position="52"/>
    </location>
</feature>
<dbReference type="Pfam" id="PF04149">
    <property type="entry name" value="DUF397"/>
    <property type="match status" value="2"/>
</dbReference>
<sequence length="65" mass="6588">MTASDLAVPFWRKSTRSTDTGGACVEIAALWRKSSHSGTTGGQCVEVAAAPQVGTAPETPPTGNA</sequence>
<protein>
    <recommendedName>
        <fullName evidence="1">DUF397 domain-containing protein</fullName>
    </recommendedName>
</protein>
<evidence type="ECO:0000313" key="2">
    <source>
        <dbReference type="EMBL" id="GAA0315967.1"/>
    </source>
</evidence>
<keyword evidence="3" id="KW-1185">Reference proteome</keyword>
<dbReference type="Proteomes" id="UP001501822">
    <property type="component" value="Unassembled WGS sequence"/>
</dbReference>
<gene>
    <name evidence="2" type="ORF">GCM10010151_02470</name>
</gene>
<organism evidence="2 3">
    <name type="scientific">Actinoallomurus spadix</name>
    <dbReference type="NCBI Taxonomy" id="79912"/>
    <lineage>
        <taxon>Bacteria</taxon>
        <taxon>Bacillati</taxon>
        <taxon>Actinomycetota</taxon>
        <taxon>Actinomycetes</taxon>
        <taxon>Streptosporangiales</taxon>
        <taxon>Thermomonosporaceae</taxon>
        <taxon>Actinoallomurus</taxon>
    </lineage>
</organism>
<evidence type="ECO:0000313" key="3">
    <source>
        <dbReference type="Proteomes" id="UP001501822"/>
    </source>
</evidence>